<keyword evidence="1" id="KW-1133">Transmembrane helix</keyword>
<name>A0A8X7NSP7_CANPA</name>
<keyword evidence="1" id="KW-0472">Membrane</keyword>
<reference evidence="2" key="1">
    <citation type="submission" date="2020-03" db="EMBL/GenBank/DDBJ databases">
        <title>FDA dAtabase for Regulatory Grade micrObial Sequences (FDA-ARGOS): Supporting development and validation of Infectious Disease Dx tests.</title>
        <authorList>
            <person name="Campos J."/>
            <person name="Goldberg B."/>
            <person name="Tallon L."/>
            <person name="Sadzewicz L."/>
            <person name="Vavikolanu K."/>
            <person name="Mehta A."/>
            <person name="Aluvathingal J."/>
            <person name="Nadendla S."/>
            <person name="Nandy P."/>
            <person name="Geyer C."/>
            <person name="Yan Y."/>
            <person name="Sichtig H."/>
        </authorList>
    </citation>
    <scope>NUCLEOTIDE SEQUENCE [LARGE SCALE GENOMIC DNA]</scope>
    <source>
        <strain evidence="2">FDAARGOS_652</strain>
    </source>
</reference>
<dbReference type="Proteomes" id="UP000590412">
    <property type="component" value="Unassembled WGS sequence"/>
</dbReference>
<keyword evidence="1" id="KW-0812">Transmembrane</keyword>
<protein>
    <submittedName>
        <fullName evidence="2">Uncharacterized protein</fullName>
    </submittedName>
</protein>
<evidence type="ECO:0000313" key="2">
    <source>
        <dbReference type="EMBL" id="KAF6059667.1"/>
    </source>
</evidence>
<dbReference type="EMBL" id="JABWAB010000001">
    <property type="protein sequence ID" value="KAF6059667.1"/>
    <property type="molecule type" value="Genomic_DNA"/>
</dbReference>
<comment type="caution">
    <text evidence="2">The sequence shown here is derived from an EMBL/GenBank/DDBJ whole genome shotgun (WGS) entry which is preliminary data.</text>
</comment>
<gene>
    <name evidence="2" type="ORF">FOB60_001249</name>
</gene>
<evidence type="ECO:0000313" key="3">
    <source>
        <dbReference type="Proteomes" id="UP000590412"/>
    </source>
</evidence>
<feature type="transmembrane region" description="Helical" evidence="1">
    <location>
        <begin position="51"/>
        <end position="71"/>
    </location>
</feature>
<proteinExistence type="predicted"/>
<sequence length="447" mass="51465">MFKNRKEKVALYETIAGVQDISTLPATSLNIYSSYNHGLDSGKENYTTYDIFVAHVLKILLTYIIFVYMRLFDIHEWILHSVELFRILRLDVKYLIYDYVKISSSSYFQNLLTEISFYWYIATSIPGLFWRVFNPWSGSPIGLDQFLQHVPKSNIPTSLGLILHYHPPLLKPPPDIPQPYLDSDRKIQVPQKKDVQYAIAIRSEYFAQHQAHVASERVRLLREIGQFVTWCCLVPSIETVTIVEKKATCWEVEADFIDSVKNAILVELVALSNTCDPEELTKLKGLLPQIVVVNKFTKATYTVNESEVQPHEVTTELEDTLENIIAVYQDQRTLTVILCDSRVRITNYKIVTSKSDDLKADDPEFNIQFPPTPEYIIAPKSTRGFNHSLEGYVCVDEDPNKSNMAVVHFLHLKFGFPFFSRSLYHYALEKPYAPPLKDEPQANSTFC</sequence>
<dbReference type="AlphaFoldDB" id="A0A8X7NSP7"/>
<organism evidence="2 3">
    <name type="scientific">Candida parapsilosis</name>
    <name type="common">Yeast</name>
    <dbReference type="NCBI Taxonomy" id="5480"/>
    <lineage>
        <taxon>Eukaryota</taxon>
        <taxon>Fungi</taxon>
        <taxon>Dikarya</taxon>
        <taxon>Ascomycota</taxon>
        <taxon>Saccharomycotina</taxon>
        <taxon>Pichiomycetes</taxon>
        <taxon>Debaryomycetaceae</taxon>
        <taxon>Candida/Lodderomyces clade</taxon>
        <taxon>Candida</taxon>
    </lineage>
</organism>
<dbReference type="OrthoDB" id="4026335at2759"/>
<accession>A0A8X7NSP7</accession>
<evidence type="ECO:0000256" key="1">
    <source>
        <dbReference type="SAM" id="Phobius"/>
    </source>
</evidence>